<dbReference type="PANTHER" id="PTHR10566">
    <property type="entry name" value="CHAPERONE-ACTIVITY OF BC1 COMPLEX CABC1 -RELATED"/>
    <property type="match status" value="1"/>
</dbReference>
<feature type="region of interest" description="Disordered" evidence="2">
    <location>
        <begin position="409"/>
        <end position="430"/>
    </location>
</feature>
<feature type="compositionally biased region" description="Polar residues" evidence="2">
    <location>
        <begin position="414"/>
        <end position="430"/>
    </location>
</feature>
<dbReference type="InterPro" id="IPR050154">
    <property type="entry name" value="UbiB_kinase"/>
</dbReference>
<dbReference type="InterPro" id="IPR004147">
    <property type="entry name" value="ABC1_dom"/>
</dbReference>
<evidence type="ECO:0000259" key="3">
    <source>
        <dbReference type="Pfam" id="PF03109"/>
    </source>
</evidence>
<reference evidence="4" key="1">
    <citation type="journal article" date="2010" name="ISME J.">
        <title>Metagenome of the Mediterranean deep chlorophyll maximum studied by direct and fosmid library 454 pyrosequencing.</title>
        <authorList>
            <person name="Ghai R."/>
            <person name="Martin-Cuadrado A.B."/>
            <person name="Molto A.G."/>
            <person name="Heredia I.G."/>
            <person name="Cabrera R."/>
            <person name="Martin J."/>
            <person name="Verdu M."/>
            <person name="Deschamps P."/>
            <person name="Moreira D."/>
            <person name="Lopez-Garcia P."/>
            <person name="Mira A."/>
            <person name="Rodriguez-Valera F."/>
        </authorList>
    </citation>
    <scope>NUCLEOTIDE SEQUENCE</scope>
</reference>
<evidence type="ECO:0000256" key="1">
    <source>
        <dbReference type="ARBA" id="ARBA00009670"/>
    </source>
</evidence>
<dbReference type="AlphaFoldDB" id="D6PE38"/>
<dbReference type="EMBL" id="GU943008">
    <property type="protein sequence ID" value="ADD93989.1"/>
    <property type="molecule type" value="Genomic_DNA"/>
</dbReference>
<dbReference type="Pfam" id="PF03109">
    <property type="entry name" value="ABC1"/>
    <property type="match status" value="1"/>
</dbReference>
<evidence type="ECO:0000313" key="4">
    <source>
        <dbReference type="EMBL" id="ADD93989.1"/>
    </source>
</evidence>
<dbReference type="InterPro" id="IPR011009">
    <property type="entry name" value="Kinase-like_dom_sf"/>
</dbReference>
<proteinExistence type="inferred from homology"/>
<protein>
    <submittedName>
        <fullName evidence="4">Predicted protein</fullName>
    </submittedName>
</protein>
<evidence type="ECO:0000256" key="2">
    <source>
        <dbReference type="SAM" id="MobiDB-lite"/>
    </source>
</evidence>
<accession>D6PE38</accession>
<dbReference type="PANTHER" id="PTHR10566:SF113">
    <property type="entry name" value="PROTEIN ACTIVITY OF BC1 COMPLEX KINASE 7, CHLOROPLASTIC"/>
    <property type="match status" value="1"/>
</dbReference>
<feature type="domain" description="ABC1 atypical kinase-like" evidence="3">
    <location>
        <begin position="56"/>
        <end position="299"/>
    </location>
</feature>
<organism evidence="4">
    <name type="scientific">uncultured marine bacterium MedDCM-OCT-S09-C3</name>
    <dbReference type="NCBI Taxonomy" id="743079"/>
    <lineage>
        <taxon>Bacteria</taxon>
        <taxon>environmental samples</taxon>
    </lineage>
</organism>
<name>D6PE38_9BACT</name>
<dbReference type="Gene3D" id="1.10.510.10">
    <property type="entry name" value="Transferase(Phosphotransferase) domain 1"/>
    <property type="match status" value="1"/>
</dbReference>
<sequence length="430" mass="48712">MRLLTFVRFIRMITKKGPADLDKIQNMGLLAVKLTQIFALRPDLLSEEKCKQLQSLYQRANSIPREDSMKLIQERAPSGFLDAFSHFDEEPFAAASIGQVHKAVLKDGTKVVVKIIKADFEKSFRKDVVRMKRWLRIGLFLNPRLRKVGNPVGLLQHVEDYTLRELDLRNEIEGAELLQRKGKEVEHQFPMPLLSFPRVWPELSNQHILVMEHIESPTLEDRLTEGTMSWDNLLQLFRIHGAFMFGIGTFHGDLHPGNAMVDDGGQFTFIDTGAISHAPDKVRSALFGFFFHLAKGELDESFEAMLLMADTPPSGAAKEKYMSSMHEIYSGFIGKTVSEVSLTQQMMKTVRCAVLAGCRFGEEAFPIIRSLMYMDGMVLRGQPDVDLITSMGPYLDEFASIVELPYSEQKKTSQETTNSGFWNANLKPTD</sequence>
<dbReference type="CDD" id="cd05121">
    <property type="entry name" value="ABC1_ADCK3-like"/>
    <property type="match status" value="1"/>
</dbReference>
<dbReference type="SUPFAM" id="SSF56112">
    <property type="entry name" value="Protein kinase-like (PK-like)"/>
    <property type="match status" value="1"/>
</dbReference>
<comment type="similarity">
    <text evidence="1">Belongs to the protein kinase superfamily. ADCK protein kinase family.</text>
</comment>